<evidence type="ECO:0000259" key="5">
    <source>
        <dbReference type="Pfam" id="PF07557"/>
    </source>
</evidence>
<dbReference type="Proteomes" id="UP000593562">
    <property type="component" value="Unassembled WGS sequence"/>
</dbReference>
<comment type="caution">
    <text evidence="6">The sequence shown here is derived from an EMBL/GenBank/DDBJ whole genome shotgun (WGS) entry which is preliminary data.</text>
</comment>
<protein>
    <submittedName>
        <fullName evidence="6">Shugoshin-1-like isoform X1</fullName>
    </submittedName>
</protein>
<feature type="coiled-coil region" evidence="3">
    <location>
        <begin position="83"/>
        <end position="110"/>
    </location>
</feature>
<feature type="domain" description="Shugoshin C-terminal" evidence="5">
    <location>
        <begin position="394"/>
        <end position="418"/>
    </location>
</feature>
<dbReference type="InterPro" id="IPR044693">
    <property type="entry name" value="SGO_plant"/>
</dbReference>
<dbReference type="GO" id="GO:0000775">
    <property type="term" value="C:chromosome, centromeric region"/>
    <property type="evidence" value="ECO:0007669"/>
    <property type="project" value="InterPro"/>
</dbReference>
<evidence type="ECO:0000256" key="4">
    <source>
        <dbReference type="SAM" id="MobiDB-lite"/>
    </source>
</evidence>
<dbReference type="InterPro" id="IPR011515">
    <property type="entry name" value="Shugoshin_C"/>
</dbReference>
<feature type="compositionally biased region" description="Basic and acidic residues" evidence="4">
    <location>
        <begin position="162"/>
        <end position="184"/>
    </location>
</feature>
<dbReference type="PANTHER" id="PTHR34373">
    <property type="entry name" value="SHUGOSHIN 2"/>
    <property type="match status" value="1"/>
</dbReference>
<feature type="compositionally biased region" description="Basic and acidic residues" evidence="4">
    <location>
        <begin position="370"/>
        <end position="381"/>
    </location>
</feature>
<evidence type="ECO:0000256" key="2">
    <source>
        <dbReference type="ARBA" id="ARBA00022829"/>
    </source>
</evidence>
<keyword evidence="2" id="KW-0159">Chromosome partition</keyword>
<keyword evidence="7" id="KW-1185">Reference proteome</keyword>
<evidence type="ECO:0000313" key="7">
    <source>
        <dbReference type="Proteomes" id="UP000593562"/>
    </source>
</evidence>
<dbReference type="FunCoup" id="A0A7J7C5S9">
    <property type="interactions" value="1661"/>
</dbReference>
<proteinExistence type="inferred from homology"/>
<dbReference type="GO" id="GO:0034090">
    <property type="term" value="P:maintenance of meiotic sister chromatid cohesion"/>
    <property type="evidence" value="ECO:0007669"/>
    <property type="project" value="InterPro"/>
</dbReference>
<dbReference type="GO" id="GO:0005634">
    <property type="term" value="C:nucleus"/>
    <property type="evidence" value="ECO:0007669"/>
    <property type="project" value="InterPro"/>
</dbReference>
<evidence type="ECO:0000256" key="1">
    <source>
        <dbReference type="ARBA" id="ARBA00010845"/>
    </source>
</evidence>
<dbReference type="AlphaFoldDB" id="A0A7J7C5S9"/>
<dbReference type="GO" id="GO:0045144">
    <property type="term" value="P:meiotic sister chromatid segregation"/>
    <property type="evidence" value="ECO:0007669"/>
    <property type="project" value="InterPro"/>
</dbReference>
<feature type="compositionally biased region" description="Basic and acidic residues" evidence="4">
    <location>
        <begin position="204"/>
        <end position="215"/>
    </location>
</feature>
<comment type="similarity">
    <text evidence="1">Belongs to the shugoshin family.</text>
</comment>
<organism evidence="6 7">
    <name type="scientific">Tripterygium wilfordii</name>
    <name type="common">Thunder God vine</name>
    <dbReference type="NCBI Taxonomy" id="458696"/>
    <lineage>
        <taxon>Eukaryota</taxon>
        <taxon>Viridiplantae</taxon>
        <taxon>Streptophyta</taxon>
        <taxon>Embryophyta</taxon>
        <taxon>Tracheophyta</taxon>
        <taxon>Spermatophyta</taxon>
        <taxon>Magnoliopsida</taxon>
        <taxon>eudicotyledons</taxon>
        <taxon>Gunneridae</taxon>
        <taxon>Pentapetalae</taxon>
        <taxon>rosids</taxon>
        <taxon>fabids</taxon>
        <taxon>Celastrales</taxon>
        <taxon>Celastraceae</taxon>
        <taxon>Tripterygium</taxon>
    </lineage>
</organism>
<feature type="compositionally biased region" description="Polar residues" evidence="4">
    <location>
        <begin position="275"/>
        <end position="286"/>
    </location>
</feature>
<dbReference type="EMBL" id="JAAARO010000021">
    <property type="protein sequence ID" value="KAF5729469.1"/>
    <property type="molecule type" value="Genomic_DNA"/>
</dbReference>
<evidence type="ECO:0000256" key="3">
    <source>
        <dbReference type="SAM" id="Coils"/>
    </source>
</evidence>
<name>A0A7J7C5S9_TRIWF</name>
<reference evidence="6 7" key="1">
    <citation type="journal article" date="2020" name="Nat. Commun.">
        <title>Genome of Tripterygium wilfordii and identification of cytochrome P450 involved in triptolide biosynthesis.</title>
        <authorList>
            <person name="Tu L."/>
            <person name="Su P."/>
            <person name="Zhang Z."/>
            <person name="Gao L."/>
            <person name="Wang J."/>
            <person name="Hu T."/>
            <person name="Zhou J."/>
            <person name="Zhang Y."/>
            <person name="Zhao Y."/>
            <person name="Liu Y."/>
            <person name="Song Y."/>
            <person name="Tong Y."/>
            <person name="Lu Y."/>
            <person name="Yang J."/>
            <person name="Xu C."/>
            <person name="Jia M."/>
            <person name="Peters R.J."/>
            <person name="Huang L."/>
            <person name="Gao W."/>
        </authorList>
    </citation>
    <scope>NUCLEOTIDE SEQUENCE [LARGE SCALE GENOMIC DNA]</scope>
    <source>
        <strain evidence="7">cv. XIE 37</strain>
        <tissue evidence="6">Leaf</tissue>
    </source>
</reference>
<feature type="region of interest" description="Disordered" evidence="4">
    <location>
        <begin position="365"/>
        <end position="400"/>
    </location>
</feature>
<accession>A0A7J7C5S9</accession>
<feature type="compositionally biased region" description="Polar residues" evidence="4">
    <location>
        <begin position="247"/>
        <end position="263"/>
    </location>
</feature>
<feature type="compositionally biased region" description="Basic residues" evidence="4">
    <location>
        <begin position="318"/>
        <end position="328"/>
    </location>
</feature>
<dbReference type="InParanoid" id="A0A7J7C5S9"/>
<evidence type="ECO:0000313" key="6">
    <source>
        <dbReference type="EMBL" id="KAF5729469.1"/>
    </source>
</evidence>
<feature type="compositionally biased region" description="Basic and acidic residues" evidence="4">
    <location>
        <begin position="302"/>
        <end position="317"/>
    </location>
</feature>
<feature type="region of interest" description="Disordered" evidence="4">
    <location>
        <begin position="150"/>
        <end position="347"/>
    </location>
</feature>
<sequence length="420" mass="46361">MDGDAVIGVENSGGVAGNNKKVDKMAAPRKRLADITNMLQQPKPAKLDAKKHSTSFDTKQYIDKLQKENMALIQALADRNKVIELSGIELQKLRINLQKVQQQNLQLAKANTQMLAELNSGKDRLKALQHQLGCKNGLLNAKKLEMEKAKTVTRQTSGSKVETIKHKEAWDSSQADKGDDDKPCGAKKRRQSKVQSLGNPTVKPVEDKDKVDNKRSSSRRQSARFKSQGKPSEDLFEVGDTKFPVSTLGNDSVVETSPASVSLSDKHEPDAKSLSPESEAQDSGRSSIERPSCQAAAKKVHSSRETSLKVEAKDKVDHKRRSSRRQLARFKSQGEPPEDEFEIDDTKFPVSTLGDDLVIESSPSSVTVAAKDEPTADHSSPEGEAQEFGRRSIGRLSRQAAKKVHSYKEISLKVKMRRTD</sequence>
<keyword evidence="3" id="KW-0175">Coiled coil</keyword>
<dbReference type="PANTHER" id="PTHR34373:SF9">
    <property type="entry name" value="SHUGOSHIN 2"/>
    <property type="match status" value="1"/>
</dbReference>
<dbReference type="Pfam" id="PF07557">
    <property type="entry name" value="Shugoshin_C"/>
    <property type="match status" value="1"/>
</dbReference>
<gene>
    <name evidence="6" type="ORF">HS088_TW21G01635</name>
</gene>